<gene>
    <name evidence="2" type="primary">orf35b</name>
</gene>
<dbReference type="EMBL" id="MF101443">
    <property type="protein sequence ID" value="ARW66695.1"/>
    <property type="molecule type" value="Genomic_DNA"/>
</dbReference>
<accession>A0A1Z1MLM0</accession>
<sequence length="35" mass="4484">MCKFFKCDYKIIYVYYISNHKNFFMNLNIFILFYV</sequence>
<name>A0A1Z1MLM0_9FLOR</name>
<keyword evidence="2" id="KW-0934">Plastid</keyword>
<geneLocation type="chloroplast" evidence="2"/>
<reference evidence="2" key="1">
    <citation type="journal article" date="2017" name="J. Phycol.">
        <title>Analysis of chloroplast genomes and a supermatrix inform reclassification of the Rhodomelaceae (Rhodophyta).</title>
        <authorList>
            <person name="Diaz-Tapia P."/>
            <person name="Maggs C.A."/>
            <person name="West J.A."/>
            <person name="Verbruggen H."/>
        </authorList>
    </citation>
    <scope>NUCLEOTIDE SEQUENCE</scope>
    <source>
        <strain evidence="2">PD1087</strain>
    </source>
</reference>
<dbReference type="RefSeq" id="YP_009397509.1">
    <property type="nucleotide sequence ID" value="NC_035287.1"/>
</dbReference>
<keyword evidence="2" id="KW-0150">Chloroplast</keyword>
<keyword evidence="1" id="KW-0472">Membrane</keyword>
<dbReference type="GeneID" id="33359875"/>
<feature type="transmembrane region" description="Helical" evidence="1">
    <location>
        <begin position="12"/>
        <end position="34"/>
    </location>
</feature>
<organism evidence="2">
    <name type="scientific">Dasyclonium flaccidum</name>
    <dbReference type="NCBI Taxonomy" id="2007274"/>
    <lineage>
        <taxon>Eukaryota</taxon>
        <taxon>Rhodophyta</taxon>
        <taxon>Florideophyceae</taxon>
        <taxon>Rhodymeniophycidae</taxon>
        <taxon>Ceramiales</taxon>
        <taxon>Rhodomelaceae</taxon>
        <taxon>Polyzonieae</taxon>
        <taxon>Dasyclonium</taxon>
    </lineage>
</organism>
<evidence type="ECO:0000313" key="2">
    <source>
        <dbReference type="EMBL" id="ARW66695.1"/>
    </source>
</evidence>
<evidence type="ECO:0000256" key="1">
    <source>
        <dbReference type="SAM" id="Phobius"/>
    </source>
</evidence>
<protein>
    <submittedName>
        <fullName evidence="2">Uncharacterized protein</fullName>
    </submittedName>
</protein>
<keyword evidence="1" id="KW-1133">Transmembrane helix</keyword>
<keyword evidence="1" id="KW-0812">Transmembrane</keyword>
<dbReference type="AlphaFoldDB" id="A0A1Z1MLM0"/>
<proteinExistence type="predicted"/>